<reference evidence="2 3" key="1">
    <citation type="journal article" date="2014" name="Int. J. Syst. Evol. Microbiol.">
        <title>Complete genome sequence of Corynebacterium casei LMG S-19264T (=DSM 44701T), isolated from a smear-ripened cheese.</title>
        <authorList>
            <consortium name="US DOE Joint Genome Institute (JGI-PGF)"/>
            <person name="Walter F."/>
            <person name="Albersmeier A."/>
            <person name="Kalinowski J."/>
            <person name="Ruckert C."/>
        </authorList>
    </citation>
    <scope>NUCLEOTIDE SEQUENCE [LARGE SCALE GENOMIC DNA]</scope>
    <source>
        <strain evidence="2 3">JCM 4205</strain>
    </source>
</reference>
<organism evidence="2 3">
    <name type="scientific">Streptomyces cinereoruber</name>
    <dbReference type="NCBI Taxonomy" id="67260"/>
    <lineage>
        <taxon>Bacteria</taxon>
        <taxon>Bacillati</taxon>
        <taxon>Actinomycetota</taxon>
        <taxon>Actinomycetes</taxon>
        <taxon>Kitasatosporales</taxon>
        <taxon>Streptomycetaceae</taxon>
        <taxon>Streptomyces</taxon>
    </lineage>
</organism>
<feature type="compositionally biased region" description="Polar residues" evidence="1">
    <location>
        <begin position="109"/>
        <end position="120"/>
    </location>
</feature>
<comment type="caution">
    <text evidence="2">The sequence shown here is derived from an EMBL/GenBank/DDBJ whole genome shotgun (WGS) entry which is preliminary data.</text>
</comment>
<feature type="compositionally biased region" description="Basic and acidic residues" evidence="1">
    <location>
        <begin position="40"/>
        <end position="52"/>
    </location>
</feature>
<proteinExistence type="predicted"/>
<dbReference type="AlphaFoldDB" id="A0AAV4KS98"/>
<evidence type="ECO:0000256" key="1">
    <source>
        <dbReference type="SAM" id="MobiDB-lite"/>
    </source>
</evidence>
<sequence>MPLEEGLEPTGRAVAHVALPFHLFTHPSLCIRICTIAGGRGRERGHGKDTRKGPRTGGGPSAKLGAGTAAPPLPGGGTTAVPARDTGPGQGRSASAASLEAREPLRKSVTPTRNNLPDPC</sequence>
<protein>
    <submittedName>
        <fullName evidence="2">Uncharacterized protein</fullName>
    </submittedName>
</protein>
<name>A0AAV4KS98_9ACTN</name>
<evidence type="ECO:0000313" key="2">
    <source>
        <dbReference type="EMBL" id="GGR39340.1"/>
    </source>
</evidence>
<gene>
    <name evidence="2" type="ORF">GCM10010497_48180</name>
</gene>
<evidence type="ECO:0000313" key="3">
    <source>
        <dbReference type="Proteomes" id="UP000642014"/>
    </source>
</evidence>
<accession>A0AAV4KS98</accession>
<dbReference type="EMBL" id="BMSJ01000009">
    <property type="protein sequence ID" value="GGR39340.1"/>
    <property type="molecule type" value="Genomic_DNA"/>
</dbReference>
<dbReference type="Proteomes" id="UP000642014">
    <property type="component" value="Unassembled WGS sequence"/>
</dbReference>
<feature type="region of interest" description="Disordered" evidence="1">
    <location>
        <begin position="39"/>
        <end position="120"/>
    </location>
</feature>